<organism evidence="2 3">
    <name type="scientific">[Emmonsia] crescens</name>
    <dbReference type="NCBI Taxonomy" id="73230"/>
    <lineage>
        <taxon>Eukaryota</taxon>
        <taxon>Fungi</taxon>
        <taxon>Dikarya</taxon>
        <taxon>Ascomycota</taxon>
        <taxon>Pezizomycotina</taxon>
        <taxon>Eurotiomycetes</taxon>
        <taxon>Eurotiomycetidae</taxon>
        <taxon>Onygenales</taxon>
        <taxon>Ajellomycetaceae</taxon>
        <taxon>Emergomyces</taxon>
    </lineage>
</organism>
<dbReference type="PANTHER" id="PTHR36182">
    <property type="entry name" value="PROTEIN, PUTATIVE (AFU_ORTHOLOGUE AFUA_6G10930)-RELATED"/>
    <property type="match status" value="1"/>
</dbReference>
<feature type="signal peptide" evidence="1">
    <location>
        <begin position="1"/>
        <end position="15"/>
    </location>
</feature>
<dbReference type="VEuPathDB" id="FungiDB:EMCG_00241"/>
<dbReference type="PANTHER" id="PTHR36182:SF2">
    <property type="entry name" value="LYTIC POLYSACCHARIDE MONOOXYGENASE"/>
    <property type="match status" value="1"/>
</dbReference>
<gene>
    <name evidence="2" type="ORF">EMCG_00241</name>
</gene>
<evidence type="ECO:0008006" key="4">
    <source>
        <dbReference type="Google" id="ProtNLM"/>
    </source>
</evidence>
<feature type="chain" id="PRO_5012090902" description="DNA-directed RNA polymerase" evidence="1">
    <location>
        <begin position="16"/>
        <end position="341"/>
    </location>
</feature>
<evidence type="ECO:0000313" key="3">
    <source>
        <dbReference type="Proteomes" id="UP000034164"/>
    </source>
</evidence>
<name>A0A0G2I034_9EURO</name>
<dbReference type="Gene3D" id="2.70.50.70">
    <property type="match status" value="1"/>
</dbReference>
<protein>
    <recommendedName>
        <fullName evidence="4">DNA-directed RNA polymerase</fullName>
    </recommendedName>
</protein>
<dbReference type="AlphaFoldDB" id="A0A0G2I034"/>
<reference evidence="3" key="1">
    <citation type="journal article" date="2015" name="PLoS Genet.">
        <title>The dynamic genome and transcriptome of the human fungal pathogen Blastomyces and close relative Emmonsia.</title>
        <authorList>
            <person name="Munoz J.F."/>
            <person name="Gauthier G.M."/>
            <person name="Desjardins C.A."/>
            <person name="Gallo J.E."/>
            <person name="Holder J."/>
            <person name="Sullivan T.D."/>
            <person name="Marty A.J."/>
            <person name="Carmen J.C."/>
            <person name="Chen Z."/>
            <person name="Ding L."/>
            <person name="Gujja S."/>
            <person name="Magrini V."/>
            <person name="Misas E."/>
            <person name="Mitreva M."/>
            <person name="Priest M."/>
            <person name="Saif S."/>
            <person name="Whiston E.A."/>
            <person name="Young S."/>
            <person name="Zeng Q."/>
            <person name="Goldman W.E."/>
            <person name="Mardis E.R."/>
            <person name="Taylor J.W."/>
            <person name="McEwen J.G."/>
            <person name="Clay O.K."/>
            <person name="Klein B.S."/>
            <person name="Cuomo C.A."/>
        </authorList>
    </citation>
    <scope>NUCLEOTIDE SEQUENCE [LARGE SCALE GENOMIC DNA]</scope>
    <source>
        <strain evidence="3">UAMH 3008</strain>
    </source>
</reference>
<sequence>MHTVAIFTFLAVSTAHMIIETPYPYGRDSLTNSPLDPVGADFPCKQRKGVYDPPLLSNPEANKFAAGDILELSFLGSAVHGGGSCQISISPDRYPDKNSAWKVIHSIQGGCPANVDGNLEPENPEGRDAARFSFHIPESISPGLYTLAWTWLNRRGSREFFMNCAPITVTAAKNHRTFPKYTDLPDMFIANINGCMTPEGVDIRFPNPGYSVDFRGNPSNLMQIGTLVCRDATGKGPVAGAARNVSEFSRPTSMLTVNNSPSTTSAFVVTSYSALVNLQKSNRIKEACTEGFWKCIDGMTYQQCASGSWSTPMMMATGTSCIVSTGHELIIDINKPGMENT</sequence>
<proteinExistence type="predicted"/>
<dbReference type="Proteomes" id="UP000034164">
    <property type="component" value="Unassembled WGS sequence"/>
</dbReference>
<comment type="caution">
    <text evidence="2">The sequence shown here is derived from an EMBL/GenBank/DDBJ whole genome shotgun (WGS) entry which is preliminary data.</text>
</comment>
<keyword evidence="1" id="KW-0732">Signal</keyword>
<evidence type="ECO:0000313" key="2">
    <source>
        <dbReference type="EMBL" id="KKZ63932.1"/>
    </source>
</evidence>
<accession>A0A0G2I034</accession>
<evidence type="ECO:0000256" key="1">
    <source>
        <dbReference type="SAM" id="SignalP"/>
    </source>
</evidence>
<dbReference type="OrthoDB" id="2342176at2759"/>
<dbReference type="EMBL" id="LCZI01000892">
    <property type="protein sequence ID" value="KKZ63932.1"/>
    <property type="molecule type" value="Genomic_DNA"/>
</dbReference>